<gene>
    <name evidence="2" type="ORF">H9651_09240</name>
</gene>
<accession>A0ABR8S2W6</accession>
<comment type="caution">
    <text evidence="2">The sequence shown here is derived from an EMBL/GenBank/DDBJ whole genome shotgun (WGS) entry which is preliminary data.</text>
</comment>
<keyword evidence="1" id="KW-0812">Transmembrane</keyword>
<keyword evidence="3" id="KW-1185">Reference proteome</keyword>
<evidence type="ECO:0000313" key="2">
    <source>
        <dbReference type="EMBL" id="MBD7957819.1"/>
    </source>
</evidence>
<evidence type="ECO:0000313" key="3">
    <source>
        <dbReference type="Proteomes" id="UP000648352"/>
    </source>
</evidence>
<feature type="transmembrane region" description="Helical" evidence="1">
    <location>
        <begin position="31"/>
        <end position="48"/>
    </location>
</feature>
<evidence type="ECO:0000256" key="1">
    <source>
        <dbReference type="SAM" id="Phobius"/>
    </source>
</evidence>
<dbReference type="RefSeq" id="WP_191719022.1">
    <property type="nucleotide sequence ID" value="NZ_JACSQP010000005.1"/>
</dbReference>
<sequence length="57" mass="6069">MFILFAVLFLLGFYLFGLAFAVDSGLSAFIFASGIISISLALALMVHAPGTARRQDS</sequence>
<reference evidence="2 3" key="1">
    <citation type="submission" date="2020-08" db="EMBL/GenBank/DDBJ databases">
        <title>A Genomic Blueprint of the Chicken Gut Microbiome.</title>
        <authorList>
            <person name="Gilroy R."/>
            <person name="Ravi A."/>
            <person name="Getino M."/>
            <person name="Pursley I."/>
            <person name="Horton D.L."/>
            <person name="Alikhan N.-F."/>
            <person name="Baker D."/>
            <person name="Gharbi K."/>
            <person name="Hall N."/>
            <person name="Watson M."/>
            <person name="Adriaenssens E.M."/>
            <person name="Foster-Nyarko E."/>
            <person name="Jarju S."/>
            <person name="Secka A."/>
            <person name="Antonio M."/>
            <person name="Oren A."/>
            <person name="Chaudhuri R."/>
            <person name="La Ragione R.M."/>
            <person name="Hildebrand F."/>
            <person name="Pallen M.J."/>
        </authorList>
    </citation>
    <scope>NUCLEOTIDE SEQUENCE [LARGE SCALE GENOMIC DNA]</scope>
    <source>
        <strain evidence="2 3">Sa4CUA7</strain>
    </source>
</reference>
<keyword evidence="1" id="KW-0472">Membrane</keyword>
<name>A0ABR8S2W6_9MICO</name>
<protein>
    <submittedName>
        <fullName evidence="2">Uncharacterized protein</fullName>
    </submittedName>
</protein>
<organism evidence="2 3">
    <name type="scientific">Microbacterium pullorum</name>
    <dbReference type="NCBI Taxonomy" id="2762236"/>
    <lineage>
        <taxon>Bacteria</taxon>
        <taxon>Bacillati</taxon>
        <taxon>Actinomycetota</taxon>
        <taxon>Actinomycetes</taxon>
        <taxon>Micrococcales</taxon>
        <taxon>Microbacteriaceae</taxon>
        <taxon>Microbacterium</taxon>
    </lineage>
</organism>
<dbReference type="EMBL" id="JACSQP010000005">
    <property type="protein sequence ID" value="MBD7957819.1"/>
    <property type="molecule type" value="Genomic_DNA"/>
</dbReference>
<proteinExistence type="predicted"/>
<keyword evidence="1" id="KW-1133">Transmembrane helix</keyword>
<dbReference type="Proteomes" id="UP000648352">
    <property type="component" value="Unassembled WGS sequence"/>
</dbReference>